<reference evidence="10" key="1">
    <citation type="journal article" date="2021" name="IMA Fungus">
        <title>Genomic characterization of three marine fungi, including Emericellopsis atlantica sp. nov. with signatures of a generalist lifestyle and marine biomass degradation.</title>
        <authorList>
            <person name="Hagestad O.C."/>
            <person name="Hou L."/>
            <person name="Andersen J.H."/>
            <person name="Hansen E.H."/>
            <person name="Altermark B."/>
            <person name="Li C."/>
            <person name="Kuhnert E."/>
            <person name="Cox R.J."/>
            <person name="Crous P.W."/>
            <person name="Spatafora J.W."/>
            <person name="Lail K."/>
            <person name="Amirebrahimi M."/>
            <person name="Lipzen A."/>
            <person name="Pangilinan J."/>
            <person name="Andreopoulos W."/>
            <person name="Hayes R.D."/>
            <person name="Ng V."/>
            <person name="Grigoriev I.V."/>
            <person name="Jackson S.A."/>
            <person name="Sutton T.D.S."/>
            <person name="Dobson A.D.W."/>
            <person name="Rama T."/>
        </authorList>
    </citation>
    <scope>NUCLEOTIDE SEQUENCE</scope>
    <source>
        <strain evidence="10">TS7</strain>
    </source>
</reference>
<keyword evidence="11" id="KW-1185">Reference proteome</keyword>
<feature type="compositionally biased region" description="Basic and acidic residues" evidence="9">
    <location>
        <begin position="544"/>
        <end position="561"/>
    </location>
</feature>
<dbReference type="GO" id="GO:0005506">
    <property type="term" value="F:iron ion binding"/>
    <property type="evidence" value="ECO:0007669"/>
    <property type="project" value="InterPro"/>
</dbReference>
<evidence type="ECO:0000256" key="8">
    <source>
        <dbReference type="PIRSR" id="PIRSR602403-1"/>
    </source>
</evidence>
<dbReference type="AlphaFoldDB" id="A0A9P7ZGD8"/>
<keyword evidence="5 8" id="KW-0479">Metal-binding</keyword>
<dbReference type="GO" id="GO:0005789">
    <property type="term" value="C:endoplasmic reticulum membrane"/>
    <property type="evidence" value="ECO:0007669"/>
    <property type="project" value="UniProtKB-SubCell"/>
</dbReference>
<evidence type="ECO:0000313" key="11">
    <source>
        <dbReference type="Proteomes" id="UP000887229"/>
    </source>
</evidence>
<dbReference type="InterPro" id="IPR001128">
    <property type="entry name" value="Cyt_P450"/>
</dbReference>
<dbReference type="Proteomes" id="UP000887229">
    <property type="component" value="Unassembled WGS sequence"/>
</dbReference>
<dbReference type="InterPro" id="IPR036396">
    <property type="entry name" value="Cyt_P450_sf"/>
</dbReference>
<dbReference type="PANTHER" id="PTHR24306">
    <property type="match status" value="1"/>
</dbReference>
<dbReference type="PRINTS" id="PR00465">
    <property type="entry name" value="EP450IV"/>
</dbReference>
<comment type="cofactor">
    <cofactor evidence="1 8">
        <name>heme</name>
        <dbReference type="ChEBI" id="CHEBI:30413"/>
    </cofactor>
</comment>
<dbReference type="GeneID" id="70294983"/>
<keyword evidence="6 8" id="KW-0408">Iron</keyword>
<keyword evidence="4" id="KW-0443">Lipid metabolism</keyword>
<name>A0A9P7ZGD8_9HYPO</name>
<keyword evidence="7" id="KW-0560">Oxidoreductase</keyword>
<feature type="region of interest" description="Disordered" evidence="9">
    <location>
        <begin position="531"/>
        <end position="561"/>
    </location>
</feature>
<dbReference type="SUPFAM" id="SSF48264">
    <property type="entry name" value="Cytochrome P450"/>
    <property type="match status" value="1"/>
</dbReference>
<gene>
    <name evidence="10" type="ORF">F5Z01DRAFT_664173</name>
</gene>
<feature type="binding site" description="axial binding residue" evidence="8">
    <location>
        <position position="499"/>
    </location>
    <ligand>
        <name>heme</name>
        <dbReference type="ChEBI" id="CHEBI:30413"/>
    </ligand>
    <ligandPart>
        <name>Fe</name>
        <dbReference type="ChEBI" id="CHEBI:18248"/>
    </ligandPart>
</feature>
<dbReference type="CDD" id="cd11040">
    <property type="entry name" value="CYP7_CYP8-like"/>
    <property type="match status" value="1"/>
</dbReference>
<dbReference type="InterPro" id="IPR002403">
    <property type="entry name" value="Cyt_P450_E_grp-IV"/>
</dbReference>
<organism evidence="10 11">
    <name type="scientific">Emericellopsis atlantica</name>
    <dbReference type="NCBI Taxonomy" id="2614577"/>
    <lineage>
        <taxon>Eukaryota</taxon>
        <taxon>Fungi</taxon>
        <taxon>Dikarya</taxon>
        <taxon>Ascomycota</taxon>
        <taxon>Pezizomycotina</taxon>
        <taxon>Sordariomycetes</taxon>
        <taxon>Hypocreomycetidae</taxon>
        <taxon>Hypocreales</taxon>
        <taxon>Bionectriaceae</taxon>
        <taxon>Emericellopsis</taxon>
    </lineage>
</organism>
<proteinExistence type="inferred from homology"/>
<evidence type="ECO:0000256" key="6">
    <source>
        <dbReference type="ARBA" id="ARBA00023004"/>
    </source>
</evidence>
<dbReference type="OrthoDB" id="3366823at2759"/>
<protein>
    <submittedName>
        <fullName evidence="10">Cytochrome P450</fullName>
    </submittedName>
</protein>
<dbReference type="GO" id="GO:0004497">
    <property type="term" value="F:monooxygenase activity"/>
    <property type="evidence" value="ECO:0007669"/>
    <property type="project" value="UniProtKB-KW"/>
</dbReference>
<evidence type="ECO:0000256" key="3">
    <source>
        <dbReference type="ARBA" id="ARBA00010617"/>
    </source>
</evidence>
<dbReference type="GO" id="GO:0020037">
    <property type="term" value="F:heme binding"/>
    <property type="evidence" value="ECO:0007669"/>
    <property type="project" value="InterPro"/>
</dbReference>
<evidence type="ECO:0000256" key="4">
    <source>
        <dbReference type="ARBA" id="ARBA00022516"/>
    </source>
</evidence>
<keyword evidence="8" id="KW-0349">Heme</keyword>
<evidence type="ECO:0000256" key="2">
    <source>
        <dbReference type="ARBA" id="ARBA00004389"/>
    </source>
</evidence>
<comment type="similarity">
    <text evidence="3">Belongs to the cytochrome P450 family.</text>
</comment>
<evidence type="ECO:0000256" key="7">
    <source>
        <dbReference type="ARBA" id="ARBA00023033"/>
    </source>
</evidence>
<keyword evidence="7" id="KW-0503">Monooxygenase</keyword>
<dbReference type="Gene3D" id="1.10.630.10">
    <property type="entry name" value="Cytochrome P450"/>
    <property type="match status" value="1"/>
</dbReference>
<comment type="caution">
    <text evidence="10">The sequence shown here is derived from an EMBL/GenBank/DDBJ whole genome shotgun (WGS) entry which is preliminary data.</text>
</comment>
<comment type="subcellular location">
    <subcellularLocation>
        <location evidence="2">Endoplasmic reticulum membrane</location>
        <topology evidence="2">Single-pass membrane protein</topology>
    </subcellularLocation>
</comment>
<accession>A0A9P7ZGD8</accession>
<keyword evidence="4" id="KW-0444">Lipid biosynthesis</keyword>
<dbReference type="GO" id="GO:0016705">
    <property type="term" value="F:oxidoreductase activity, acting on paired donors, with incorporation or reduction of molecular oxygen"/>
    <property type="evidence" value="ECO:0007669"/>
    <property type="project" value="InterPro"/>
</dbReference>
<evidence type="ECO:0000256" key="5">
    <source>
        <dbReference type="ARBA" id="ARBA00022723"/>
    </source>
</evidence>
<dbReference type="Pfam" id="PF00067">
    <property type="entry name" value="p450"/>
    <property type="match status" value="1"/>
</dbReference>
<evidence type="ECO:0000313" key="10">
    <source>
        <dbReference type="EMBL" id="KAG9251177.1"/>
    </source>
</evidence>
<sequence>MAGQLEQLLAKAQQPTTVAVIAALLIVAITTRLLTGAPESGSKGAHTAAQPGYYVPFLGHVPQMSLNGDSFLAGLREKYPQGIVSLLFMGKTHSIVYKPSLATLLMNKPHSVADESFVSKRLCVTNFGFKKSDLDLFQAFWDEVGKAYNIMLSGEGLANLVETTAKSLQSSIADFVTFNAYPSDQAEWERMAEADVVDHNGEQYVEAELMGLSKNFVAQTANPALMGTDFCKNFPEHPKYVWDFDAGFVLMAMGLPSWLPWWPLQRAQASKRRQLNCLYEYHEALGKWSKGEEPGHRWENLDDISILQKERVRIWEKHEVPTSVRAAADLGLVWAMNANSSPLVYWMLLHIYKDTVLLEQIREEIAPYIKGVQPKNLFGTGISIPPKLETFDIEGLSTKCPLLKSSYVETLRLYVSAWSIKYVQQDTTLGRGDDTYVLNEGTYAHAPHDLHQLDPKYFPEPHEWQPRRHVKEVMGEDGKITVTADMGSIRPYGGGAHMCKGRAFAMRELMMYTAAIVTMYDIRRPEGQEWSVPKTTKQAASRHPTKEMKVWIKRRPQPDEE</sequence>
<dbReference type="RefSeq" id="XP_046115101.1">
    <property type="nucleotide sequence ID" value="XM_046264080.1"/>
</dbReference>
<evidence type="ECO:0000256" key="9">
    <source>
        <dbReference type="SAM" id="MobiDB-lite"/>
    </source>
</evidence>
<dbReference type="EMBL" id="MU251270">
    <property type="protein sequence ID" value="KAG9251177.1"/>
    <property type="molecule type" value="Genomic_DNA"/>
</dbReference>
<evidence type="ECO:0000256" key="1">
    <source>
        <dbReference type="ARBA" id="ARBA00001971"/>
    </source>
</evidence>
<dbReference type="PANTHER" id="PTHR24306:SF7">
    <property type="entry name" value="AHBB"/>
    <property type="match status" value="1"/>
</dbReference>